<evidence type="ECO:0000259" key="1">
    <source>
        <dbReference type="PROSITE" id="PS51186"/>
    </source>
</evidence>
<dbReference type="OrthoDB" id="55684at2157"/>
<protein>
    <submittedName>
        <fullName evidence="2">N-acetylglutamate synthase, GNAT family</fullName>
    </submittedName>
</protein>
<organism evidence="2 3">
    <name type="scientific">Halovenus aranensis</name>
    <dbReference type="NCBI Taxonomy" id="890420"/>
    <lineage>
        <taxon>Archaea</taxon>
        <taxon>Methanobacteriati</taxon>
        <taxon>Methanobacteriota</taxon>
        <taxon>Stenosarchaea group</taxon>
        <taxon>Halobacteria</taxon>
        <taxon>Halobacteriales</taxon>
        <taxon>Haloarculaceae</taxon>
        <taxon>Halovenus</taxon>
    </lineage>
</organism>
<dbReference type="Pfam" id="PF00583">
    <property type="entry name" value="Acetyltransf_1"/>
    <property type="match status" value="1"/>
</dbReference>
<dbReference type="PROSITE" id="PS51186">
    <property type="entry name" value="GNAT"/>
    <property type="match status" value="1"/>
</dbReference>
<keyword evidence="3" id="KW-1185">Reference proteome</keyword>
<evidence type="ECO:0000313" key="2">
    <source>
        <dbReference type="EMBL" id="SDJ62538.1"/>
    </source>
</evidence>
<name>A0A1G8V8X8_9EURY</name>
<dbReference type="InterPro" id="IPR016181">
    <property type="entry name" value="Acyl_CoA_acyltransferase"/>
</dbReference>
<dbReference type="InterPro" id="IPR000182">
    <property type="entry name" value="GNAT_dom"/>
</dbReference>
<dbReference type="InterPro" id="IPR036388">
    <property type="entry name" value="WH-like_DNA-bd_sf"/>
</dbReference>
<dbReference type="AlphaFoldDB" id="A0A1G8V8X8"/>
<dbReference type="GO" id="GO:0016747">
    <property type="term" value="F:acyltransferase activity, transferring groups other than amino-acyl groups"/>
    <property type="evidence" value="ECO:0007669"/>
    <property type="project" value="InterPro"/>
</dbReference>
<gene>
    <name evidence="2" type="ORF">SAMN05216226_10673</name>
</gene>
<dbReference type="PANTHER" id="PTHR43072">
    <property type="entry name" value="N-ACETYLTRANSFERASE"/>
    <property type="match status" value="1"/>
</dbReference>
<dbReference type="EMBL" id="FNFC01000006">
    <property type="protein sequence ID" value="SDJ62538.1"/>
    <property type="molecule type" value="Genomic_DNA"/>
</dbReference>
<reference evidence="2 3" key="1">
    <citation type="submission" date="2016-10" db="EMBL/GenBank/DDBJ databases">
        <authorList>
            <person name="de Groot N.N."/>
        </authorList>
    </citation>
    <scope>NUCLEOTIDE SEQUENCE [LARGE SCALE GENOMIC DNA]</scope>
    <source>
        <strain evidence="2 3">IBRC-M10015</strain>
    </source>
</reference>
<sequence length="243" mass="27409">MTGVTKPEFAHDSRRDIYDYVERHGAMEPDAVREALGMERRAFGHHMAILKRDSVLEQRQGKLRVAFEGGAEEEYTGGDISFTIRQAREEDLTGLVGAIRQAIGGGQYVRAETVADVVDNEGVLLRHNEIESRIFFVACVGGEVVGWVHLKHVDLDKLRHTAQLTVGVLEEYRGNSIGSHLLERGLSWAAKQEFEKIENALPATNERAIEFLKSRGFEVDAVRENHYKLNGNYVDEVMMMKQL</sequence>
<dbReference type="RefSeq" id="WP_092701469.1">
    <property type="nucleotide sequence ID" value="NZ_FNFC01000006.1"/>
</dbReference>
<accession>A0A1G8V8X8</accession>
<dbReference type="Proteomes" id="UP000198856">
    <property type="component" value="Unassembled WGS sequence"/>
</dbReference>
<feature type="domain" description="N-acetyltransferase" evidence="1">
    <location>
        <begin position="82"/>
        <end position="243"/>
    </location>
</feature>
<dbReference type="SUPFAM" id="SSF55729">
    <property type="entry name" value="Acyl-CoA N-acyltransferases (Nat)"/>
    <property type="match status" value="1"/>
</dbReference>
<dbReference type="Gene3D" id="1.10.10.10">
    <property type="entry name" value="Winged helix-like DNA-binding domain superfamily/Winged helix DNA-binding domain"/>
    <property type="match status" value="1"/>
</dbReference>
<dbReference type="CDD" id="cd04301">
    <property type="entry name" value="NAT_SF"/>
    <property type="match status" value="1"/>
</dbReference>
<proteinExistence type="predicted"/>
<dbReference type="PANTHER" id="PTHR43072:SF52">
    <property type="entry name" value="GCN5-RELATED N-ACETYLTRANSFERASE"/>
    <property type="match status" value="1"/>
</dbReference>
<dbReference type="STRING" id="890420.SAMN05216226_10673"/>
<dbReference type="Gene3D" id="3.40.630.30">
    <property type="match status" value="1"/>
</dbReference>
<evidence type="ECO:0000313" key="3">
    <source>
        <dbReference type="Proteomes" id="UP000198856"/>
    </source>
</evidence>